<name>A0A1N6XPR4_9EURY</name>
<keyword evidence="4" id="KW-1185">Reference proteome</keyword>
<dbReference type="EMBL" id="FTNP01000001">
    <property type="protein sequence ID" value="SIR04290.1"/>
    <property type="molecule type" value="Genomic_DNA"/>
</dbReference>
<accession>A0A1N6XPR4</accession>
<sequence>MVSHDDRPRLHDDCVEIRTVREDGESVTHMILRGLARSKNVPVSQLDSLYDDVETESVGDLLTHSRETNSNVSVTFTTDDHTVVVTSEDCICIRDPDRANSHFSEKN</sequence>
<dbReference type="OrthoDB" id="327217at2157"/>
<dbReference type="EMBL" id="CP019327">
    <property type="protein sequence ID" value="APX95895.1"/>
    <property type="molecule type" value="Genomic_DNA"/>
</dbReference>
<dbReference type="GeneID" id="54124959"/>
<evidence type="ECO:0000259" key="1">
    <source>
        <dbReference type="Pfam" id="PF18545"/>
    </source>
</evidence>
<feature type="domain" description="Halobacterial output" evidence="1">
    <location>
        <begin position="24"/>
        <end position="94"/>
    </location>
</feature>
<dbReference type="KEGG" id="hda:BB347_04280"/>
<protein>
    <recommendedName>
        <fullName evidence="1">Halobacterial output domain-containing protein</fullName>
    </recommendedName>
</protein>
<dbReference type="AlphaFoldDB" id="A0A1N6XPR4"/>
<evidence type="ECO:0000313" key="2">
    <source>
        <dbReference type="EMBL" id="APX95895.1"/>
    </source>
</evidence>
<evidence type="ECO:0000313" key="4">
    <source>
        <dbReference type="Proteomes" id="UP000185687"/>
    </source>
</evidence>
<evidence type="ECO:0000313" key="5">
    <source>
        <dbReference type="Proteomes" id="UP000187321"/>
    </source>
</evidence>
<reference evidence="3 4" key="2">
    <citation type="submission" date="2017-01" db="EMBL/GenBank/DDBJ databases">
        <authorList>
            <person name="Mah S.A."/>
            <person name="Swanson W.J."/>
            <person name="Moy G.W."/>
            <person name="Vacquier V.D."/>
        </authorList>
    </citation>
    <scope>NUCLEOTIDE SEQUENCE [LARGE SCALE GENOMIC DNA]</scope>
    <source>
        <strain evidence="3 4">CGMCC 1.8909</strain>
    </source>
</reference>
<gene>
    <name evidence="2" type="ORF">BB347_04280</name>
    <name evidence="3" type="ORF">SAMN05421809_0179</name>
</gene>
<dbReference type="InterPro" id="IPR040624">
    <property type="entry name" value="HalOD1"/>
</dbReference>
<evidence type="ECO:0000313" key="3">
    <source>
        <dbReference type="EMBL" id="SIR04290.1"/>
    </source>
</evidence>
<reference evidence="2 5" key="1">
    <citation type="submission" date="2017-01" db="EMBL/GenBank/DDBJ databases">
        <title>Complete genome sequence of Haloterrigena daqingensis type strain (JX313T).</title>
        <authorList>
            <person name="Shuang W."/>
        </authorList>
    </citation>
    <scope>NUCLEOTIDE SEQUENCE [LARGE SCALE GENOMIC DNA]</scope>
    <source>
        <strain evidence="2 5">JX313</strain>
    </source>
</reference>
<proteinExistence type="predicted"/>
<dbReference type="Pfam" id="PF18545">
    <property type="entry name" value="HalOD1"/>
    <property type="match status" value="1"/>
</dbReference>
<dbReference type="RefSeq" id="WP_076578065.1">
    <property type="nucleotide sequence ID" value="NZ_CP019327.1"/>
</dbReference>
<dbReference type="Proteomes" id="UP000185687">
    <property type="component" value="Unassembled WGS sequence"/>
</dbReference>
<organism evidence="3 4">
    <name type="scientific">Natronorubrum daqingense</name>
    <dbReference type="NCBI Taxonomy" id="588898"/>
    <lineage>
        <taxon>Archaea</taxon>
        <taxon>Methanobacteriati</taxon>
        <taxon>Methanobacteriota</taxon>
        <taxon>Stenosarchaea group</taxon>
        <taxon>Halobacteria</taxon>
        <taxon>Halobacteriales</taxon>
        <taxon>Natrialbaceae</taxon>
        <taxon>Natronorubrum</taxon>
    </lineage>
</organism>
<dbReference type="Proteomes" id="UP000187321">
    <property type="component" value="Chromosome"/>
</dbReference>